<gene>
    <name evidence="1" type="ORF">CFP56_027845</name>
</gene>
<accession>A0AAW0LWN3</accession>
<dbReference type="Proteomes" id="UP000237347">
    <property type="component" value="Unassembled WGS sequence"/>
</dbReference>
<keyword evidence="2" id="KW-1185">Reference proteome</keyword>
<name>A0AAW0LWN3_QUESU</name>
<comment type="caution">
    <text evidence="1">The sequence shown here is derived from an EMBL/GenBank/DDBJ whole genome shotgun (WGS) entry which is preliminary data.</text>
</comment>
<organism evidence="1 2">
    <name type="scientific">Quercus suber</name>
    <name type="common">Cork oak</name>
    <dbReference type="NCBI Taxonomy" id="58331"/>
    <lineage>
        <taxon>Eukaryota</taxon>
        <taxon>Viridiplantae</taxon>
        <taxon>Streptophyta</taxon>
        <taxon>Embryophyta</taxon>
        <taxon>Tracheophyta</taxon>
        <taxon>Spermatophyta</taxon>
        <taxon>Magnoliopsida</taxon>
        <taxon>eudicotyledons</taxon>
        <taxon>Gunneridae</taxon>
        <taxon>Pentapetalae</taxon>
        <taxon>rosids</taxon>
        <taxon>fabids</taxon>
        <taxon>Fagales</taxon>
        <taxon>Fagaceae</taxon>
        <taxon>Quercus</taxon>
    </lineage>
</organism>
<reference evidence="1 2" key="1">
    <citation type="journal article" date="2018" name="Sci. Data">
        <title>The draft genome sequence of cork oak.</title>
        <authorList>
            <person name="Ramos A.M."/>
            <person name="Usie A."/>
            <person name="Barbosa P."/>
            <person name="Barros P.M."/>
            <person name="Capote T."/>
            <person name="Chaves I."/>
            <person name="Simoes F."/>
            <person name="Abreu I."/>
            <person name="Carrasquinho I."/>
            <person name="Faro C."/>
            <person name="Guimaraes J.B."/>
            <person name="Mendonca D."/>
            <person name="Nobrega F."/>
            <person name="Rodrigues L."/>
            <person name="Saibo N.J.M."/>
            <person name="Varela M.C."/>
            <person name="Egas C."/>
            <person name="Matos J."/>
            <person name="Miguel C.M."/>
            <person name="Oliveira M.M."/>
            <person name="Ricardo C.P."/>
            <person name="Goncalves S."/>
        </authorList>
    </citation>
    <scope>NUCLEOTIDE SEQUENCE [LARGE SCALE GENOMIC DNA]</scope>
    <source>
        <strain evidence="2">cv. HL8</strain>
    </source>
</reference>
<proteinExistence type="predicted"/>
<evidence type="ECO:0000313" key="2">
    <source>
        <dbReference type="Proteomes" id="UP000237347"/>
    </source>
</evidence>
<dbReference type="AlphaFoldDB" id="A0AAW0LWN3"/>
<protein>
    <submittedName>
        <fullName evidence="1">Uncharacterized protein</fullName>
    </submittedName>
</protein>
<evidence type="ECO:0000313" key="1">
    <source>
        <dbReference type="EMBL" id="KAK7855458.1"/>
    </source>
</evidence>
<sequence length="85" mass="9846">MGGLFRLGSIELLDHFPTVIFFTLKARGITLSIYKYIHRKPSLDSGTERCMLEGMYSGTLFALQVTDWKHWTSVVRLEKSTWSFE</sequence>
<dbReference type="EMBL" id="PKMF04000045">
    <property type="protein sequence ID" value="KAK7855458.1"/>
    <property type="molecule type" value="Genomic_DNA"/>
</dbReference>